<reference evidence="1 2" key="1">
    <citation type="submission" date="2020-02" db="EMBL/GenBank/DDBJ databases">
        <authorList>
            <person name="Kim M.K."/>
        </authorList>
    </citation>
    <scope>NUCLEOTIDE SEQUENCE [LARGE SCALE GENOMIC DNA]</scope>
    <source>
        <strain evidence="1 2">17J57-3</strain>
    </source>
</reference>
<dbReference type="EMBL" id="JAAIVB010000013">
    <property type="protein sequence ID" value="NEX60627.1"/>
    <property type="molecule type" value="Genomic_DNA"/>
</dbReference>
<dbReference type="AlphaFoldDB" id="A0A6B3SIG6"/>
<accession>A0A6B3SIG6</accession>
<proteinExistence type="predicted"/>
<organism evidence="1 2">
    <name type="scientific">Noviherbaspirillum galbum</name>
    <dbReference type="NCBI Taxonomy" id="2709383"/>
    <lineage>
        <taxon>Bacteria</taxon>
        <taxon>Pseudomonadati</taxon>
        <taxon>Pseudomonadota</taxon>
        <taxon>Betaproteobacteria</taxon>
        <taxon>Burkholderiales</taxon>
        <taxon>Oxalobacteraceae</taxon>
        <taxon>Noviherbaspirillum</taxon>
    </lineage>
</organism>
<protein>
    <submittedName>
        <fullName evidence="1">Uncharacterized protein</fullName>
    </submittedName>
</protein>
<dbReference type="RefSeq" id="WP_163961122.1">
    <property type="nucleotide sequence ID" value="NZ_JAAIVB010000013.1"/>
</dbReference>
<sequence length="234" mass="26431">MATHPYLPSAPADLVTAHRERQIAKGYPQLELLVTHPDMQLAWQELSKRAKPEDTAYGMRLFGEIVAILHRLRPTMVTLRRSEEKSKLMGIATQAGALAKAIENGPFDKQAYEYFPVDIMEINGIADWRMQDSLSRAALAYDLLRVWASFPEMLRELAAQAEKQAHEAMSRPRVVDRQLGSESYRQLYFVRALTQYMTKDFGSPLYGTVARIASSILGIGLTKEDVEKMTRGSI</sequence>
<keyword evidence="2" id="KW-1185">Reference proteome</keyword>
<evidence type="ECO:0000313" key="1">
    <source>
        <dbReference type="EMBL" id="NEX60627.1"/>
    </source>
</evidence>
<dbReference type="Proteomes" id="UP000482155">
    <property type="component" value="Unassembled WGS sequence"/>
</dbReference>
<gene>
    <name evidence="1" type="ORF">G3574_06025</name>
</gene>
<evidence type="ECO:0000313" key="2">
    <source>
        <dbReference type="Proteomes" id="UP000482155"/>
    </source>
</evidence>
<name>A0A6B3SIG6_9BURK</name>
<comment type="caution">
    <text evidence="1">The sequence shown here is derived from an EMBL/GenBank/DDBJ whole genome shotgun (WGS) entry which is preliminary data.</text>
</comment>